<feature type="domain" description="MutL C-terminal dimerisation" evidence="7">
    <location>
        <begin position="460"/>
        <end position="608"/>
    </location>
</feature>
<dbReference type="InterPro" id="IPR042120">
    <property type="entry name" value="MutL_C_dimsub"/>
</dbReference>
<organism evidence="9 10">
    <name type="scientific">Modicisalibacter ilicicola DSM 19980</name>
    <dbReference type="NCBI Taxonomy" id="1121942"/>
    <lineage>
        <taxon>Bacteria</taxon>
        <taxon>Pseudomonadati</taxon>
        <taxon>Pseudomonadota</taxon>
        <taxon>Gammaproteobacteria</taxon>
        <taxon>Oceanospirillales</taxon>
        <taxon>Halomonadaceae</taxon>
        <taxon>Modicisalibacter</taxon>
    </lineage>
</organism>
<protein>
    <recommendedName>
        <fullName evidence="2 5">DNA mismatch repair protein MutL</fullName>
    </recommendedName>
</protein>
<dbReference type="GO" id="GO:0140664">
    <property type="term" value="F:ATP-dependent DNA damage sensor activity"/>
    <property type="evidence" value="ECO:0007669"/>
    <property type="project" value="InterPro"/>
</dbReference>
<dbReference type="InterPro" id="IPR014762">
    <property type="entry name" value="DNA_mismatch_repair_CS"/>
</dbReference>
<dbReference type="InterPro" id="IPR038973">
    <property type="entry name" value="MutL/Mlh/Pms-like"/>
</dbReference>
<feature type="region of interest" description="Disordered" evidence="6">
    <location>
        <begin position="409"/>
        <end position="454"/>
    </location>
</feature>
<dbReference type="GO" id="GO:0016887">
    <property type="term" value="F:ATP hydrolysis activity"/>
    <property type="evidence" value="ECO:0007669"/>
    <property type="project" value="InterPro"/>
</dbReference>
<dbReference type="STRING" id="1121942.SAMN02745148_00057"/>
<dbReference type="Pfam" id="PF08676">
    <property type="entry name" value="MutL_C"/>
    <property type="match status" value="1"/>
</dbReference>
<dbReference type="SMART" id="SM00853">
    <property type="entry name" value="MutL_C"/>
    <property type="match status" value="1"/>
</dbReference>
<dbReference type="GO" id="GO:0030983">
    <property type="term" value="F:mismatched DNA binding"/>
    <property type="evidence" value="ECO:0007669"/>
    <property type="project" value="InterPro"/>
</dbReference>
<keyword evidence="3 5" id="KW-0227">DNA damage</keyword>
<feature type="region of interest" description="Disordered" evidence="6">
    <location>
        <begin position="336"/>
        <end position="374"/>
    </location>
</feature>
<dbReference type="RefSeq" id="WP_072818491.1">
    <property type="nucleotide sequence ID" value="NZ_FQUJ01000002.1"/>
</dbReference>
<dbReference type="FunFam" id="3.30.565.10:FF:000003">
    <property type="entry name" value="DNA mismatch repair endonuclease MutL"/>
    <property type="match status" value="1"/>
</dbReference>
<dbReference type="Pfam" id="PF13589">
    <property type="entry name" value="HATPase_c_3"/>
    <property type="match status" value="1"/>
</dbReference>
<dbReference type="SUPFAM" id="SSF118116">
    <property type="entry name" value="DNA mismatch repair protein MutL"/>
    <property type="match status" value="1"/>
</dbReference>
<feature type="domain" description="DNA mismatch repair protein S5" evidence="8">
    <location>
        <begin position="217"/>
        <end position="335"/>
    </location>
</feature>
<dbReference type="Gene3D" id="3.30.1370.100">
    <property type="entry name" value="MutL, C-terminal domain, regulatory subdomain"/>
    <property type="match status" value="1"/>
</dbReference>
<comment type="similarity">
    <text evidence="1 5">Belongs to the DNA mismatch repair MutL/HexB family.</text>
</comment>
<dbReference type="InterPro" id="IPR013507">
    <property type="entry name" value="DNA_mismatch_S5_2-like"/>
</dbReference>
<dbReference type="AlphaFoldDB" id="A0A1M4SBR1"/>
<dbReference type="Gene3D" id="3.30.230.10">
    <property type="match status" value="1"/>
</dbReference>
<evidence type="ECO:0000259" key="8">
    <source>
        <dbReference type="SMART" id="SM01340"/>
    </source>
</evidence>
<dbReference type="EMBL" id="FQUJ01000002">
    <property type="protein sequence ID" value="SHE29629.1"/>
    <property type="molecule type" value="Genomic_DNA"/>
</dbReference>
<evidence type="ECO:0000313" key="9">
    <source>
        <dbReference type="EMBL" id="SHE29629.1"/>
    </source>
</evidence>
<keyword evidence="4 5" id="KW-0234">DNA repair</keyword>
<dbReference type="InterPro" id="IPR036890">
    <property type="entry name" value="HATPase_C_sf"/>
</dbReference>
<sequence>MTQTRRIHILNPRLANQIAAGEVVERPSSVIKELIENAIDAGSRRIEVELEAGGARLIKIRDDGSGIAEEDLPLALSRHATSKIESLEDLEGVASLGFRGEALASISSVSRLELVSNADEDPTAGWRVVAEGRDMEPRVSPAPHPRGTSVVVRDLFFNTPARRKFLRTEKTELSHAEEVFRRLALSRYDIGWTLRHNQKALHQLRPVSDAAGGERRISALLGGKFLDNALHLDIEASGLRLWGWVGLPTHSRAQADQQYFFVNGRVVRDRLVAHAIRQAYRDVLFHGRHPVFVLYLELDPAVVDVNVHPTKHEVRFRDGRLVHDFLFSSLHRALGEARPNTEAHPGEDADAAETSSSEADRAGAAPGAEDRPGWQQQMALRPDAGARPGPGRVREFMAGYRALHPEHEESLLTPQPPAPGGPEAQAALQERQADEAPVTTMPSQALPEDDPTRAPPLGYAVAQLHGVYILSQTSRGMVVVDMHAAHERITYEGMKRQVFAGAECGGALEAQPLLVPVSLAASAAEVETAEQCREAFSRLGVELDVAGPETLLVRQVPSLLAKADVEPLIRDMLADLERYGRSDRLEAHINELLSTMACHGSVRANRRLSIAEMNALLRDMERTERSGQCNHGRPTWTEMSMQELDRLFLRGQ</sequence>
<evidence type="ECO:0000259" key="7">
    <source>
        <dbReference type="SMART" id="SM00853"/>
    </source>
</evidence>
<gene>
    <name evidence="5" type="primary">mutL</name>
    <name evidence="9" type="ORF">SAMN02745148_00057</name>
</gene>
<dbReference type="InterPro" id="IPR014721">
    <property type="entry name" value="Ribsml_uS5_D2-typ_fold_subgr"/>
</dbReference>
<dbReference type="PANTHER" id="PTHR10073">
    <property type="entry name" value="DNA MISMATCH REPAIR PROTEIN MLH, PMS, MUTL"/>
    <property type="match status" value="1"/>
</dbReference>
<evidence type="ECO:0000256" key="5">
    <source>
        <dbReference type="HAMAP-Rule" id="MF_00149"/>
    </source>
</evidence>
<evidence type="ECO:0000256" key="2">
    <source>
        <dbReference type="ARBA" id="ARBA00021975"/>
    </source>
</evidence>
<evidence type="ECO:0000256" key="6">
    <source>
        <dbReference type="SAM" id="MobiDB-lite"/>
    </source>
</evidence>
<dbReference type="CDD" id="cd16926">
    <property type="entry name" value="HATPase_MutL-MLH-PMS-like"/>
    <property type="match status" value="1"/>
</dbReference>
<evidence type="ECO:0000256" key="4">
    <source>
        <dbReference type="ARBA" id="ARBA00023204"/>
    </source>
</evidence>
<dbReference type="PANTHER" id="PTHR10073:SF12">
    <property type="entry name" value="DNA MISMATCH REPAIR PROTEIN MLH1"/>
    <property type="match status" value="1"/>
</dbReference>
<dbReference type="InterPro" id="IPR020568">
    <property type="entry name" value="Ribosomal_Su5_D2-typ_SF"/>
</dbReference>
<dbReference type="CDD" id="cd03482">
    <property type="entry name" value="MutL_Trans_MutL"/>
    <property type="match status" value="1"/>
</dbReference>
<evidence type="ECO:0000313" key="10">
    <source>
        <dbReference type="Proteomes" id="UP000184346"/>
    </source>
</evidence>
<keyword evidence="10" id="KW-1185">Reference proteome</keyword>
<dbReference type="InterPro" id="IPR020667">
    <property type="entry name" value="DNA_mismatch_repair_MutL"/>
</dbReference>
<dbReference type="InterPro" id="IPR042121">
    <property type="entry name" value="MutL_C_regsub"/>
</dbReference>
<evidence type="ECO:0000256" key="3">
    <source>
        <dbReference type="ARBA" id="ARBA00022763"/>
    </source>
</evidence>
<name>A0A1M4SBR1_9GAMM</name>
<comment type="function">
    <text evidence="5">This protein is involved in the repair of mismatches in DNA. It is required for dam-dependent methyl-directed DNA mismatch repair. May act as a 'molecular matchmaker', a protein that promotes the formation of a stable complex between two or more DNA-binding proteins in an ATP-dependent manner without itself being part of a final effector complex.</text>
</comment>
<accession>A0A1M4SBR1</accession>
<dbReference type="GO" id="GO:0005524">
    <property type="term" value="F:ATP binding"/>
    <property type="evidence" value="ECO:0007669"/>
    <property type="project" value="InterPro"/>
</dbReference>
<evidence type="ECO:0000256" key="1">
    <source>
        <dbReference type="ARBA" id="ARBA00006082"/>
    </source>
</evidence>
<dbReference type="SMART" id="SM01340">
    <property type="entry name" value="DNA_mis_repair"/>
    <property type="match status" value="1"/>
</dbReference>
<dbReference type="HAMAP" id="MF_00149">
    <property type="entry name" value="DNA_mis_repair"/>
    <property type="match status" value="1"/>
</dbReference>
<dbReference type="GO" id="GO:0006298">
    <property type="term" value="P:mismatch repair"/>
    <property type="evidence" value="ECO:0007669"/>
    <property type="project" value="UniProtKB-UniRule"/>
</dbReference>
<dbReference type="PROSITE" id="PS00058">
    <property type="entry name" value="DNA_MISMATCH_REPAIR_1"/>
    <property type="match status" value="1"/>
</dbReference>
<proteinExistence type="inferred from homology"/>
<dbReference type="InterPro" id="IPR037198">
    <property type="entry name" value="MutL_C_sf"/>
</dbReference>
<reference evidence="9 10" key="1">
    <citation type="submission" date="2016-11" db="EMBL/GenBank/DDBJ databases">
        <authorList>
            <person name="Jaros S."/>
            <person name="Januszkiewicz K."/>
            <person name="Wedrychowicz H."/>
        </authorList>
    </citation>
    <scope>NUCLEOTIDE SEQUENCE [LARGE SCALE GENOMIC DNA]</scope>
    <source>
        <strain evidence="9 10">DSM 19980</strain>
    </source>
</reference>
<feature type="compositionally biased region" description="Basic and acidic residues" evidence="6">
    <location>
        <begin position="336"/>
        <end position="347"/>
    </location>
</feature>
<dbReference type="SUPFAM" id="SSF54211">
    <property type="entry name" value="Ribosomal protein S5 domain 2-like"/>
    <property type="match status" value="1"/>
</dbReference>
<dbReference type="Gene3D" id="3.30.565.10">
    <property type="entry name" value="Histidine kinase-like ATPase, C-terminal domain"/>
    <property type="match status" value="1"/>
</dbReference>
<dbReference type="NCBIfam" id="NF000949">
    <property type="entry name" value="PRK00095.1-2"/>
    <property type="match status" value="1"/>
</dbReference>
<dbReference type="Pfam" id="PF01119">
    <property type="entry name" value="DNA_mis_repair"/>
    <property type="match status" value="1"/>
</dbReference>
<dbReference type="GO" id="GO:0032300">
    <property type="term" value="C:mismatch repair complex"/>
    <property type="evidence" value="ECO:0007669"/>
    <property type="project" value="InterPro"/>
</dbReference>
<dbReference type="OrthoDB" id="9763467at2"/>
<dbReference type="InterPro" id="IPR002099">
    <property type="entry name" value="MutL/Mlh/PMS"/>
</dbReference>
<dbReference type="SUPFAM" id="SSF55874">
    <property type="entry name" value="ATPase domain of HSP90 chaperone/DNA topoisomerase II/histidine kinase"/>
    <property type="match status" value="1"/>
</dbReference>
<dbReference type="InterPro" id="IPR014790">
    <property type="entry name" value="MutL_C"/>
</dbReference>
<dbReference type="Gene3D" id="3.30.1540.20">
    <property type="entry name" value="MutL, C-terminal domain, dimerisation subdomain"/>
    <property type="match status" value="1"/>
</dbReference>
<dbReference type="NCBIfam" id="TIGR00585">
    <property type="entry name" value="mutl"/>
    <property type="match status" value="1"/>
</dbReference>
<dbReference type="FunFam" id="3.30.230.10:FF:000013">
    <property type="entry name" value="DNA mismatch repair endonuclease MutL"/>
    <property type="match status" value="1"/>
</dbReference>
<dbReference type="Proteomes" id="UP000184346">
    <property type="component" value="Unassembled WGS sequence"/>
</dbReference>